<dbReference type="SMART" id="SM00065">
    <property type="entry name" value="GAF"/>
    <property type="match status" value="1"/>
</dbReference>
<dbReference type="InterPro" id="IPR036457">
    <property type="entry name" value="PPM-type-like_dom_sf"/>
</dbReference>
<dbReference type="STRING" id="869212.Turpa_0424"/>
<evidence type="ECO:0000259" key="2">
    <source>
        <dbReference type="PROSITE" id="PS51746"/>
    </source>
</evidence>
<dbReference type="RefSeq" id="WP_014801600.1">
    <property type="nucleotide sequence ID" value="NC_018020.1"/>
</dbReference>
<dbReference type="GO" id="GO:0016791">
    <property type="term" value="F:phosphatase activity"/>
    <property type="evidence" value="ECO:0007669"/>
    <property type="project" value="TreeGrafter"/>
</dbReference>
<proteinExistence type="predicted"/>
<dbReference type="OrthoDB" id="9773346at2"/>
<dbReference type="Pfam" id="PF01590">
    <property type="entry name" value="GAF"/>
    <property type="match status" value="1"/>
</dbReference>
<evidence type="ECO:0000256" key="1">
    <source>
        <dbReference type="ARBA" id="ARBA00022801"/>
    </source>
</evidence>
<dbReference type="HOGENOM" id="CLU_000445_43_6_12"/>
<dbReference type="AlphaFoldDB" id="I4B1C3"/>
<dbReference type="Gene3D" id="3.30.450.40">
    <property type="match status" value="1"/>
</dbReference>
<protein>
    <submittedName>
        <fullName evidence="3">Protein serine/threonine phosphatase with GAF(S) sensor(S)</fullName>
    </submittedName>
</protein>
<gene>
    <name evidence="3" type="ordered locus">Turpa_0424</name>
</gene>
<dbReference type="InterPro" id="IPR003018">
    <property type="entry name" value="GAF"/>
</dbReference>
<evidence type="ECO:0000313" key="3">
    <source>
        <dbReference type="EMBL" id="AFM11080.1"/>
    </source>
</evidence>
<feature type="domain" description="PPM-type phosphatase" evidence="2">
    <location>
        <begin position="217"/>
        <end position="444"/>
    </location>
</feature>
<dbReference type="PANTHER" id="PTHR43156">
    <property type="entry name" value="STAGE II SPORULATION PROTEIN E-RELATED"/>
    <property type="match status" value="1"/>
</dbReference>
<name>I4B1C3_TURPD</name>
<reference evidence="3 4" key="1">
    <citation type="submission" date="2012-06" db="EMBL/GenBank/DDBJ databases">
        <title>The complete chromosome of genome of Turneriella parva DSM 21527.</title>
        <authorList>
            <consortium name="US DOE Joint Genome Institute (JGI-PGF)"/>
            <person name="Lucas S."/>
            <person name="Han J."/>
            <person name="Lapidus A."/>
            <person name="Bruce D."/>
            <person name="Goodwin L."/>
            <person name="Pitluck S."/>
            <person name="Peters L."/>
            <person name="Kyrpides N."/>
            <person name="Mavromatis K."/>
            <person name="Ivanova N."/>
            <person name="Mikhailova N."/>
            <person name="Chertkov O."/>
            <person name="Detter J.C."/>
            <person name="Tapia R."/>
            <person name="Han C."/>
            <person name="Land M."/>
            <person name="Hauser L."/>
            <person name="Markowitz V."/>
            <person name="Cheng J.-F."/>
            <person name="Hugenholtz P."/>
            <person name="Woyke T."/>
            <person name="Wu D."/>
            <person name="Gronow S."/>
            <person name="Wellnitz S."/>
            <person name="Brambilla E."/>
            <person name="Klenk H.-P."/>
            <person name="Eisen J.A."/>
        </authorList>
    </citation>
    <scope>NUCLEOTIDE SEQUENCE [LARGE SCALE GENOMIC DNA]</scope>
    <source>
        <strain evidence="4">ATCC BAA-1111 / DSM 21527 / NCTC 11395 / H</strain>
    </source>
</reference>
<keyword evidence="1" id="KW-0378">Hydrolase</keyword>
<dbReference type="InterPro" id="IPR029016">
    <property type="entry name" value="GAF-like_dom_sf"/>
</dbReference>
<dbReference type="Gene3D" id="3.60.40.10">
    <property type="entry name" value="PPM-type phosphatase domain"/>
    <property type="match status" value="1"/>
</dbReference>
<dbReference type="PROSITE" id="PS51746">
    <property type="entry name" value="PPM_2"/>
    <property type="match status" value="1"/>
</dbReference>
<dbReference type="InterPro" id="IPR001932">
    <property type="entry name" value="PPM-type_phosphatase-like_dom"/>
</dbReference>
<accession>I4B1C3</accession>
<dbReference type="PANTHER" id="PTHR43156:SF2">
    <property type="entry name" value="STAGE II SPORULATION PROTEIN E"/>
    <property type="match status" value="1"/>
</dbReference>
<dbReference type="SUPFAM" id="SSF81606">
    <property type="entry name" value="PP2C-like"/>
    <property type="match status" value="1"/>
</dbReference>
<dbReference type="SUPFAM" id="SSF55781">
    <property type="entry name" value="GAF domain-like"/>
    <property type="match status" value="1"/>
</dbReference>
<dbReference type="Pfam" id="PF07228">
    <property type="entry name" value="SpoIIE"/>
    <property type="match status" value="1"/>
</dbReference>
<dbReference type="SMART" id="SM00331">
    <property type="entry name" value="PP2C_SIG"/>
    <property type="match status" value="1"/>
</dbReference>
<dbReference type="Proteomes" id="UP000006048">
    <property type="component" value="Chromosome"/>
</dbReference>
<evidence type="ECO:0000313" key="4">
    <source>
        <dbReference type="Proteomes" id="UP000006048"/>
    </source>
</evidence>
<dbReference type="InterPro" id="IPR052016">
    <property type="entry name" value="Bact_Sigma-Reg"/>
</dbReference>
<organism evidence="3 4">
    <name type="scientific">Turneriella parva (strain ATCC BAA-1111 / DSM 21527 / NCTC 11395 / H)</name>
    <name type="common">Leptospira parva</name>
    <dbReference type="NCBI Taxonomy" id="869212"/>
    <lineage>
        <taxon>Bacteria</taxon>
        <taxon>Pseudomonadati</taxon>
        <taxon>Spirochaetota</taxon>
        <taxon>Spirochaetia</taxon>
        <taxon>Leptospirales</taxon>
        <taxon>Leptospiraceae</taxon>
        <taxon>Turneriella</taxon>
    </lineage>
</organism>
<sequence length="445" mass="49639">MATEVYEFITTANEAELQAELIRYVSLFQINEVLSSTLDYDEVLRLVLQEMRALSGAEIASIFLINKKDQVLEFAATTDAQAELLKNIRVPLGKGISGYVAQTGEYVNQSDIKTDSRYYKEVDVTRGGETKSYLCVPLKLRGEIKGTVQLMNKAGGHPFTDADVRLMLNFSTQAAMAIETSLLHRDALSKKAFERDVHLAADIQRQSLPHAMPQIEGYSIHGHTEPAQDVGGDYFQFINHVDRTGNTKIDLIVADVAGKGIPASLIVSNFHAALQLLSPLYDTLGELAFQLNNFMRQNLITGTFVTAFIARLDAASGRMHYVSCGHNPPYIFRKNEDNKITAELLQQSGTAFGLRFDMEYRVHRLDLKPGETVLIYSDGITEAMDPENVQYETDRMNACVEKVLARTSGKNSAEQVVNDLREDVDKFRRGAEVNDDLTVVCLQRL</sequence>
<dbReference type="EMBL" id="CP002959">
    <property type="protein sequence ID" value="AFM11080.1"/>
    <property type="molecule type" value="Genomic_DNA"/>
</dbReference>
<keyword evidence="4" id="KW-1185">Reference proteome</keyword>
<dbReference type="KEGG" id="tpx:Turpa_0424"/>